<protein>
    <submittedName>
        <fullName evidence="4">WD40 repeat-like protein</fullName>
    </submittedName>
</protein>
<dbReference type="Pfam" id="PF00400">
    <property type="entry name" value="WD40"/>
    <property type="match status" value="1"/>
</dbReference>
<dbReference type="InterPro" id="IPR001680">
    <property type="entry name" value="WD40_rpt"/>
</dbReference>
<keyword evidence="2" id="KW-0677">Repeat</keyword>
<dbReference type="InterPro" id="IPR036322">
    <property type="entry name" value="WD40_repeat_dom_sf"/>
</dbReference>
<evidence type="ECO:0000256" key="3">
    <source>
        <dbReference type="PROSITE-ProRule" id="PRU00221"/>
    </source>
</evidence>
<dbReference type="InterPro" id="IPR015943">
    <property type="entry name" value="WD40/YVTN_repeat-like_dom_sf"/>
</dbReference>
<sequence>MLSLIRIRTFLQQFSVFSFSSSYKLAAKLTGHLAQITQLAFSDDGEVLATGSSDETVRLWSTGTFKLLHELRDKDSRWGQTCVVKWFRGPPVSRYLFIGTGRGHLVIYKYNHTTARHVVSENLFKTTTVEDLDFCTATRRLVVCDTYGEIRAYHVEATFTMKLLWKYQVPGNYIIRRLVLQSNDVHAYVLHTGQRVVLDSTNGKYRSECSVPTALGGVAISPDNALTLVDNLSKGFDLYISNTLSRKALFFLPGKLNKAKDAAFIESGSAVACPAPYGAIYIYNATESWLSSPKEILRHKNVRVVTGHSYPTRHLIASGSGAGPFDICIWEKKVPQGRSSVIFGGWFSFQGLFNMFVLFTVVSTAGSRWPDTVETVANKISTHLPRFEASPSTVVYFSTVTAAHSTPTVVVHSPLSTASTQTSTTTVMAFQVAELPSAIPSSPIPDGYFDEIEEQWGTSDALDGLD</sequence>
<evidence type="ECO:0000256" key="2">
    <source>
        <dbReference type="ARBA" id="ARBA00022737"/>
    </source>
</evidence>
<evidence type="ECO:0000313" key="5">
    <source>
        <dbReference type="Proteomes" id="UP000307440"/>
    </source>
</evidence>
<dbReference type="Gene3D" id="2.130.10.10">
    <property type="entry name" value="YVTN repeat-like/Quinoprotein amine dehydrogenase"/>
    <property type="match status" value="1"/>
</dbReference>
<organism evidence="4 5">
    <name type="scientific">Coprinopsis marcescibilis</name>
    <name type="common">Agaric fungus</name>
    <name type="synonym">Psathyrella marcescibilis</name>
    <dbReference type="NCBI Taxonomy" id="230819"/>
    <lineage>
        <taxon>Eukaryota</taxon>
        <taxon>Fungi</taxon>
        <taxon>Dikarya</taxon>
        <taxon>Basidiomycota</taxon>
        <taxon>Agaricomycotina</taxon>
        <taxon>Agaricomycetes</taxon>
        <taxon>Agaricomycetidae</taxon>
        <taxon>Agaricales</taxon>
        <taxon>Agaricineae</taxon>
        <taxon>Psathyrellaceae</taxon>
        <taxon>Coprinopsis</taxon>
    </lineage>
</organism>
<dbReference type="SMART" id="SM00320">
    <property type="entry name" value="WD40"/>
    <property type="match status" value="1"/>
</dbReference>
<keyword evidence="1 3" id="KW-0853">WD repeat</keyword>
<evidence type="ECO:0000313" key="4">
    <source>
        <dbReference type="EMBL" id="TFK17178.1"/>
    </source>
</evidence>
<dbReference type="PANTHER" id="PTHR19848:SF8">
    <property type="entry name" value="F-BOX AND WD REPEAT DOMAIN CONTAINING 7"/>
    <property type="match status" value="1"/>
</dbReference>
<keyword evidence="5" id="KW-1185">Reference proteome</keyword>
<dbReference type="PROSITE" id="PS50294">
    <property type="entry name" value="WD_REPEATS_REGION"/>
    <property type="match status" value="1"/>
</dbReference>
<dbReference type="SUPFAM" id="SSF50978">
    <property type="entry name" value="WD40 repeat-like"/>
    <property type="match status" value="1"/>
</dbReference>
<gene>
    <name evidence="4" type="ORF">FA15DRAFT_661640</name>
</gene>
<dbReference type="OrthoDB" id="3238562at2759"/>
<dbReference type="PROSITE" id="PS50082">
    <property type="entry name" value="WD_REPEATS_2"/>
    <property type="match status" value="1"/>
</dbReference>
<dbReference type="Proteomes" id="UP000307440">
    <property type="component" value="Unassembled WGS sequence"/>
</dbReference>
<name>A0A5C3KB92_COPMA</name>
<feature type="repeat" description="WD" evidence="3">
    <location>
        <begin position="29"/>
        <end position="70"/>
    </location>
</feature>
<proteinExistence type="predicted"/>
<dbReference type="PANTHER" id="PTHR19848">
    <property type="entry name" value="WD40 REPEAT PROTEIN"/>
    <property type="match status" value="1"/>
</dbReference>
<dbReference type="AlphaFoldDB" id="A0A5C3KB92"/>
<dbReference type="EMBL" id="ML210555">
    <property type="protein sequence ID" value="TFK17178.1"/>
    <property type="molecule type" value="Genomic_DNA"/>
</dbReference>
<accession>A0A5C3KB92</accession>
<evidence type="ECO:0000256" key="1">
    <source>
        <dbReference type="ARBA" id="ARBA00022574"/>
    </source>
</evidence>
<reference evidence="4 5" key="1">
    <citation type="journal article" date="2019" name="Nat. Ecol. Evol.">
        <title>Megaphylogeny resolves global patterns of mushroom evolution.</title>
        <authorList>
            <person name="Varga T."/>
            <person name="Krizsan K."/>
            <person name="Foldi C."/>
            <person name="Dima B."/>
            <person name="Sanchez-Garcia M."/>
            <person name="Sanchez-Ramirez S."/>
            <person name="Szollosi G.J."/>
            <person name="Szarkandi J.G."/>
            <person name="Papp V."/>
            <person name="Albert L."/>
            <person name="Andreopoulos W."/>
            <person name="Angelini C."/>
            <person name="Antonin V."/>
            <person name="Barry K.W."/>
            <person name="Bougher N.L."/>
            <person name="Buchanan P."/>
            <person name="Buyck B."/>
            <person name="Bense V."/>
            <person name="Catcheside P."/>
            <person name="Chovatia M."/>
            <person name="Cooper J."/>
            <person name="Damon W."/>
            <person name="Desjardin D."/>
            <person name="Finy P."/>
            <person name="Geml J."/>
            <person name="Haridas S."/>
            <person name="Hughes K."/>
            <person name="Justo A."/>
            <person name="Karasinski D."/>
            <person name="Kautmanova I."/>
            <person name="Kiss B."/>
            <person name="Kocsube S."/>
            <person name="Kotiranta H."/>
            <person name="LaButti K.M."/>
            <person name="Lechner B.E."/>
            <person name="Liimatainen K."/>
            <person name="Lipzen A."/>
            <person name="Lukacs Z."/>
            <person name="Mihaltcheva S."/>
            <person name="Morgado L.N."/>
            <person name="Niskanen T."/>
            <person name="Noordeloos M.E."/>
            <person name="Ohm R.A."/>
            <person name="Ortiz-Santana B."/>
            <person name="Ovrebo C."/>
            <person name="Racz N."/>
            <person name="Riley R."/>
            <person name="Savchenko A."/>
            <person name="Shiryaev A."/>
            <person name="Soop K."/>
            <person name="Spirin V."/>
            <person name="Szebenyi C."/>
            <person name="Tomsovsky M."/>
            <person name="Tulloss R.E."/>
            <person name="Uehling J."/>
            <person name="Grigoriev I.V."/>
            <person name="Vagvolgyi C."/>
            <person name="Papp T."/>
            <person name="Martin F.M."/>
            <person name="Miettinen O."/>
            <person name="Hibbett D.S."/>
            <person name="Nagy L.G."/>
        </authorList>
    </citation>
    <scope>NUCLEOTIDE SEQUENCE [LARGE SCALE GENOMIC DNA]</scope>
    <source>
        <strain evidence="4 5">CBS 121175</strain>
    </source>
</reference>